<evidence type="ECO:0000313" key="3">
    <source>
        <dbReference type="Proteomes" id="UP000826573"/>
    </source>
</evidence>
<dbReference type="Proteomes" id="UP000826573">
    <property type="component" value="Unassembled WGS sequence"/>
</dbReference>
<evidence type="ECO:0000256" key="1">
    <source>
        <dbReference type="SAM" id="MobiDB-lite"/>
    </source>
</evidence>
<organism evidence="2 3">
    <name type="scientific">Trichoderma semiorbis</name>
    <dbReference type="NCBI Taxonomy" id="1491008"/>
    <lineage>
        <taxon>Eukaryota</taxon>
        <taxon>Fungi</taxon>
        <taxon>Dikarya</taxon>
        <taxon>Ascomycota</taxon>
        <taxon>Pezizomycotina</taxon>
        <taxon>Sordariomycetes</taxon>
        <taxon>Hypocreomycetidae</taxon>
        <taxon>Hypocreales</taxon>
        <taxon>Hypocreaceae</taxon>
        <taxon>Trichoderma</taxon>
    </lineage>
</organism>
<keyword evidence="3" id="KW-1185">Reference proteome</keyword>
<proteinExistence type="predicted"/>
<feature type="region of interest" description="Disordered" evidence="1">
    <location>
        <begin position="133"/>
        <end position="225"/>
    </location>
</feature>
<sequence>MQPGDVHRVRVKGREPWDSSHAVALLHGTFPPGNAAIIQPRQVLWRNTRHSFCNARFILSFLHARSRLTALTLNHTFITTMSYPKSFELSPAAAGNPQEPSTEGKGLAVRKPFASLTKTVDDPLLLSLSQAGWEGVPSKGGPTTDAGQSQTTNTTDNSAAAGSGGINNANSAAQNNLSGLNARALRPGPASTDHTTGAADGRSVSSMGTSDDKTGEPAYGTANAPFVDHEVSHMAPWVQDKLSSLGKE</sequence>
<feature type="compositionally biased region" description="Polar residues" evidence="1">
    <location>
        <begin position="145"/>
        <end position="156"/>
    </location>
</feature>
<dbReference type="EMBL" id="JAIMJC010000005">
    <property type="protein sequence ID" value="KAH0524973.1"/>
    <property type="molecule type" value="Genomic_DNA"/>
</dbReference>
<reference evidence="2 3" key="1">
    <citation type="submission" date="2021-08" db="EMBL/GenBank/DDBJ databases">
        <title>The highly contiguous genome resource for Trichoderma semiorbis FJ059, a fungal antagonistic to plant pathogens.</title>
        <authorList>
            <person name="Liu T."/>
        </authorList>
    </citation>
    <scope>NUCLEOTIDE SEQUENCE [LARGE SCALE GENOMIC DNA]</scope>
    <source>
        <strain evidence="2 3">FJ059</strain>
    </source>
</reference>
<gene>
    <name evidence="2" type="ORF">TsFJ059_007407</name>
</gene>
<feature type="compositionally biased region" description="Low complexity" evidence="1">
    <location>
        <begin position="157"/>
        <end position="182"/>
    </location>
</feature>
<evidence type="ECO:0000313" key="2">
    <source>
        <dbReference type="EMBL" id="KAH0524973.1"/>
    </source>
</evidence>
<accession>A0A9P8HCJ9</accession>
<dbReference type="AlphaFoldDB" id="A0A9P8HCJ9"/>
<protein>
    <submittedName>
        <fullName evidence="2">Uncharacterized protein</fullName>
    </submittedName>
</protein>
<name>A0A9P8HCJ9_9HYPO</name>
<comment type="caution">
    <text evidence="2">The sequence shown here is derived from an EMBL/GenBank/DDBJ whole genome shotgun (WGS) entry which is preliminary data.</text>
</comment>